<dbReference type="InterPro" id="IPR029063">
    <property type="entry name" value="SAM-dependent_MTases_sf"/>
</dbReference>
<evidence type="ECO:0000313" key="2">
    <source>
        <dbReference type="EMBL" id="CAL4765587.1"/>
    </source>
</evidence>
<dbReference type="EMBL" id="CAMXCT030000400">
    <property type="protein sequence ID" value="CAL4765587.1"/>
    <property type="molecule type" value="Genomic_DNA"/>
</dbReference>
<protein>
    <submittedName>
        <fullName evidence="1">Uncharacterized protein</fullName>
    </submittedName>
</protein>
<dbReference type="EMBL" id="CAMXCT020000400">
    <property type="protein sequence ID" value="CAL1131650.1"/>
    <property type="molecule type" value="Genomic_DNA"/>
</dbReference>
<sequence length="362" mass="41030">MVTDTQPISTKICAIGVFRFHANHRLKTAYWKMGSWRYSNYSQARLLVRLPRMAATPLEVHFNLDHSAFLLTYAGHAAAQWFGLSVNYVHRPFHVASHLYKRHLAEHFCGMGANMTAVELGVYHGYTTSLLANMFKKVIAVDVNKGNIETAAKTLGELEQENVVFLLMDLMADGWSKFASNDVKVVVIDADHTYAGVKRDAGNALRYLPEVQWLVFHDIWMDPVALAVHEFEQQGLLKCFFSFKAPRPKGLALFPTLYNFRALLVAGDMAHKQMACGFLSMDFSAILWLLLCFELLRTAVGLGFDGSPYAYRVVDEHLPGGVTLIRQKLEGKICRRLLGAKMVQPNFIDQQFMLYRRWGSDE</sequence>
<organism evidence="1">
    <name type="scientific">Cladocopium goreaui</name>
    <dbReference type="NCBI Taxonomy" id="2562237"/>
    <lineage>
        <taxon>Eukaryota</taxon>
        <taxon>Sar</taxon>
        <taxon>Alveolata</taxon>
        <taxon>Dinophyceae</taxon>
        <taxon>Suessiales</taxon>
        <taxon>Symbiodiniaceae</taxon>
        <taxon>Cladocopium</taxon>
    </lineage>
</organism>
<comment type="caution">
    <text evidence="1">The sequence shown here is derived from an EMBL/GenBank/DDBJ whole genome shotgun (WGS) entry which is preliminary data.</text>
</comment>
<feature type="non-terminal residue" evidence="1">
    <location>
        <position position="1"/>
    </location>
</feature>
<name>A0A9P1FKX8_9DINO</name>
<evidence type="ECO:0000313" key="1">
    <source>
        <dbReference type="EMBL" id="CAI3978275.1"/>
    </source>
</evidence>
<dbReference type="EMBL" id="CAMXCT010000400">
    <property type="protein sequence ID" value="CAI3978275.1"/>
    <property type="molecule type" value="Genomic_DNA"/>
</dbReference>
<reference evidence="2 3" key="2">
    <citation type="submission" date="2024-05" db="EMBL/GenBank/DDBJ databases">
        <authorList>
            <person name="Chen Y."/>
            <person name="Shah S."/>
            <person name="Dougan E. K."/>
            <person name="Thang M."/>
            <person name="Chan C."/>
        </authorList>
    </citation>
    <scope>NUCLEOTIDE SEQUENCE [LARGE SCALE GENOMIC DNA]</scope>
</reference>
<reference evidence="1" key="1">
    <citation type="submission" date="2022-10" db="EMBL/GenBank/DDBJ databases">
        <authorList>
            <person name="Chen Y."/>
            <person name="Dougan E. K."/>
            <person name="Chan C."/>
            <person name="Rhodes N."/>
            <person name="Thang M."/>
        </authorList>
    </citation>
    <scope>NUCLEOTIDE SEQUENCE</scope>
</reference>
<evidence type="ECO:0000313" key="3">
    <source>
        <dbReference type="Proteomes" id="UP001152797"/>
    </source>
</evidence>
<proteinExistence type="predicted"/>
<dbReference type="CDD" id="cd02440">
    <property type="entry name" value="AdoMet_MTases"/>
    <property type="match status" value="1"/>
</dbReference>
<keyword evidence="3" id="KW-1185">Reference proteome</keyword>
<dbReference type="Proteomes" id="UP001152797">
    <property type="component" value="Unassembled WGS sequence"/>
</dbReference>
<dbReference type="Pfam" id="PF13578">
    <property type="entry name" value="Methyltransf_24"/>
    <property type="match status" value="1"/>
</dbReference>
<accession>A0A9P1FKX8</accession>
<dbReference type="SUPFAM" id="SSF53335">
    <property type="entry name" value="S-adenosyl-L-methionine-dependent methyltransferases"/>
    <property type="match status" value="1"/>
</dbReference>
<dbReference type="AlphaFoldDB" id="A0A9P1FKX8"/>
<gene>
    <name evidence="1" type="ORF">C1SCF055_LOCUS6340</name>
</gene>
<dbReference type="Gene3D" id="3.40.50.150">
    <property type="entry name" value="Vaccinia Virus protein VP39"/>
    <property type="match status" value="1"/>
</dbReference>